<dbReference type="EMBL" id="BQNB010021768">
    <property type="protein sequence ID" value="GJU09894.1"/>
    <property type="molecule type" value="Genomic_DNA"/>
</dbReference>
<name>A0ABQ5JBI0_9ASTR</name>
<organism evidence="3 4">
    <name type="scientific">Tanacetum coccineum</name>
    <dbReference type="NCBI Taxonomy" id="301880"/>
    <lineage>
        <taxon>Eukaryota</taxon>
        <taxon>Viridiplantae</taxon>
        <taxon>Streptophyta</taxon>
        <taxon>Embryophyta</taxon>
        <taxon>Tracheophyta</taxon>
        <taxon>Spermatophyta</taxon>
        <taxon>Magnoliopsida</taxon>
        <taxon>eudicotyledons</taxon>
        <taxon>Gunneridae</taxon>
        <taxon>Pentapetalae</taxon>
        <taxon>asterids</taxon>
        <taxon>campanulids</taxon>
        <taxon>Asterales</taxon>
        <taxon>Asteraceae</taxon>
        <taxon>Asteroideae</taxon>
        <taxon>Anthemideae</taxon>
        <taxon>Anthemidinae</taxon>
        <taxon>Tanacetum</taxon>
    </lineage>
</organism>
<evidence type="ECO:0000313" key="3">
    <source>
        <dbReference type="EMBL" id="GJU09894.1"/>
    </source>
</evidence>
<evidence type="ECO:0000256" key="2">
    <source>
        <dbReference type="SAM" id="MobiDB-lite"/>
    </source>
</evidence>
<evidence type="ECO:0000313" key="4">
    <source>
        <dbReference type="Proteomes" id="UP001151760"/>
    </source>
</evidence>
<protein>
    <submittedName>
        <fullName evidence="3">Uncharacterized protein</fullName>
    </submittedName>
</protein>
<gene>
    <name evidence="3" type="ORF">Tco_1132290</name>
</gene>
<keyword evidence="4" id="KW-1185">Reference proteome</keyword>
<dbReference type="Proteomes" id="UP001151760">
    <property type="component" value="Unassembled WGS sequence"/>
</dbReference>
<keyword evidence="1" id="KW-0175">Coiled coil</keyword>
<accession>A0ABQ5JBI0</accession>
<reference evidence="3" key="2">
    <citation type="submission" date="2022-01" db="EMBL/GenBank/DDBJ databases">
        <authorList>
            <person name="Yamashiro T."/>
            <person name="Shiraishi A."/>
            <person name="Satake H."/>
            <person name="Nakayama K."/>
        </authorList>
    </citation>
    <scope>NUCLEOTIDE SEQUENCE</scope>
</reference>
<comment type="caution">
    <text evidence="3">The sequence shown here is derived from an EMBL/GenBank/DDBJ whole genome shotgun (WGS) entry which is preliminary data.</text>
</comment>
<sequence length="287" mass="32442">MKPTRGGKGGKGGGRDGRRKGVRHTTKNVRLKEAVKRYCPQKIKFEWGDQGTMLQVGPNASWWNNVVGKLVREFPMHYPSWYLIEDAKKVHIRGRLMMQTDENHEYPSLISSFYDLHTHEGVWVQEDARLQYEEMIKLPDLGAYTPIGVPYVEERILSMFIKGKQRGHIPRRGRQVAGRGKTLIVGSQPRGTYSQLDIDDMLAEIDQALAAANTQVKAQRRELDELKSVLRSDPRMVELLSQLGSERTAVLLGADDLSSGKVFPSLTLFDQSKSFPDDMYSGKVSPV</sequence>
<feature type="compositionally biased region" description="Basic residues" evidence="2">
    <location>
        <begin position="17"/>
        <end position="27"/>
    </location>
</feature>
<reference evidence="3" key="1">
    <citation type="journal article" date="2022" name="Int. J. Mol. Sci.">
        <title>Draft Genome of Tanacetum Coccineum: Genomic Comparison of Closely Related Tanacetum-Family Plants.</title>
        <authorList>
            <person name="Yamashiro T."/>
            <person name="Shiraishi A."/>
            <person name="Nakayama K."/>
            <person name="Satake H."/>
        </authorList>
    </citation>
    <scope>NUCLEOTIDE SEQUENCE</scope>
</reference>
<feature type="coiled-coil region" evidence="1">
    <location>
        <begin position="202"/>
        <end position="229"/>
    </location>
</feature>
<feature type="compositionally biased region" description="Gly residues" evidence="2">
    <location>
        <begin position="1"/>
        <end position="12"/>
    </location>
</feature>
<proteinExistence type="predicted"/>
<feature type="region of interest" description="Disordered" evidence="2">
    <location>
        <begin position="1"/>
        <end position="27"/>
    </location>
</feature>
<evidence type="ECO:0000256" key="1">
    <source>
        <dbReference type="SAM" id="Coils"/>
    </source>
</evidence>